<keyword evidence="2" id="KW-1133">Transmembrane helix</keyword>
<evidence type="ECO:0000259" key="3">
    <source>
        <dbReference type="Pfam" id="PF00685"/>
    </source>
</evidence>
<evidence type="ECO:0000256" key="1">
    <source>
        <dbReference type="SAM" id="MobiDB-lite"/>
    </source>
</evidence>
<evidence type="ECO:0000313" key="5">
    <source>
        <dbReference type="EMBL" id="KAG7359944.1"/>
    </source>
</evidence>
<proteinExistence type="predicted"/>
<feature type="compositionally biased region" description="Polar residues" evidence="1">
    <location>
        <begin position="1015"/>
        <end position="1029"/>
    </location>
</feature>
<keyword evidence="2" id="KW-0812">Transmembrane</keyword>
<feature type="region of interest" description="Disordered" evidence="1">
    <location>
        <begin position="980"/>
        <end position="1052"/>
    </location>
</feature>
<dbReference type="EMBL" id="JAGRRH010000013">
    <property type="protein sequence ID" value="KAG7359944.1"/>
    <property type="molecule type" value="Genomic_DNA"/>
</dbReference>
<dbReference type="Pfam" id="PF00685">
    <property type="entry name" value="Sulfotransfer_1"/>
    <property type="match status" value="1"/>
</dbReference>
<name>A0A9K3LCS2_9STRA</name>
<dbReference type="OrthoDB" id="49548at2759"/>
<sequence length="1094" mass="121564">METPTSNGMVIIRPFQNFLLVVVAATTFLLGGITSLYFFQPSALHGISLGSCDVQSAASSFAAPSYLIERAQNRSRTFLENRKSAEILAHHHPAFQSIPRDYQPTDTWKTINFPDISVAGLPKAGTSQLYEILTSHPDLVEFHQRKEFCFSMPFSKTYLDKLQQTDSRTISNLQQLFYHNNDHQQPNATDIPSITRWYMLTYGGDNEGNNQVPAEDRFRTVNGCHDTVTVLLQRQYLQRTNPRDKLILLLRDPADWLWSAWNFWHQRNVDVQPPRTSDWAFAPYQYRSPELFHEYLLAGDDRMSPAAEMLREYRDEMASISSQAVAAAKRYRDNHQDAMNILVLKNEDMAPDQVVSSGFLSKLADFVGVSQEKFNSTILQSYANCGDNKGTHSQCSKASSAYEIVGYRGMLEASRELVYLHFTEECQLWADELGVVLSTMDALTPDVRMFLEEEMKLDSNQFLASQTSEIASRYEQWREVSGKPTLRHDARSAVYAWKQEVTKRLRSNEGKTSGSGPSRIITLPMAALRKQEKIAPSSSSESSPQPKIKRFDMGEIPGYEGHTSDPYSDYSASNVSKEIIYEPRENDVLSGRGGLTNQHPGNEWYRRLVRCSRGFYRSCPKHTKLLVAKAIVRAVHSQVPPGRFLEMPDKTSNFWKEVDYKKSVEKSSQALRERWEANDDDDVLQRSMTVMFNKKLRVNSAGRASKPSVEEAVYFAVMSVALEYARRWGTKGVATLTEQLRPIVKSAGITAIPRPNGPVLPSKTKQTASTPASAAVKSAAAPAAVTKKPAPSKNVVQTPSVNRNSSIARLPGEAGKSAYVPGPTVTSPIPTTPATITTANHFPHLMAVEQTVHQQFHQVFHQQQMCQAAQFHQNMNSNLPLVVNTVSPPSSHLKPASSSFGTPVPFATFGPQVQQGHVTNQQPPIQGTSADVPAPIVEGFGSVVLPQLVAGSTRKDNISGEQNSVSKRPGCSSLAVQNQATTDGGVDTPTPANDVALPNSNSGDTFGKPVRRTVSHTPMASRNGTTQSLRPPDTTPDPLAPSENGFNLGTKRRLSNIVSKQEIEEENEKRPKNHGMSPFHREILKMNLQLLVDW</sequence>
<reference evidence="5" key="1">
    <citation type="journal article" date="2021" name="Sci. Rep.">
        <title>Diploid genomic architecture of Nitzschia inconspicua, an elite biomass production diatom.</title>
        <authorList>
            <person name="Oliver A."/>
            <person name="Podell S."/>
            <person name="Pinowska A."/>
            <person name="Traller J.C."/>
            <person name="Smith S.R."/>
            <person name="McClure R."/>
            <person name="Beliaev A."/>
            <person name="Bohutskyi P."/>
            <person name="Hill E.A."/>
            <person name="Rabines A."/>
            <person name="Zheng H."/>
            <person name="Allen L.Z."/>
            <person name="Kuo A."/>
            <person name="Grigoriev I.V."/>
            <person name="Allen A.E."/>
            <person name="Hazlebeck D."/>
            <person name="Allen E.E."/>
        </authorList>
    </citation>
    <scope>NUCLEOTIDE SEQUENCE</scope>
    <source>
        <strain evidence="5">Hildebrandi</strain>
    </source>
</reference>
<keyword evidence="6" id="KW-1185">Reference proteome</keyword>
<gene>
    <name evidence="5" type="ORF">IV203_035042</name>
</gene>
<dbReference type="Pfam" id="PF20710">
    <property type="entry name" value="DUF6824"/>
    <property type="match status" value="1"/>
</dbReference>
<reference evidence="5" key="2">
    <citation type="submission" date="2021-04" db="EMBL/GenBank/DDBJ databases">
        <authorList>
            <person name="Podell S."/>
        </authorList>
    </citation>
    <scope>NUCLEOTIDE SEQUENCE</scope>
    <source>
        <strain evidence="5">Hildebrandi</strain>
    </source>
</reference>
<dbReference type="InterPro" id="IPR000863">
    <property type="entry name" value="Sulfotransferase_dom"/>
</dbReference>
<organism evidence="5 6">
    <name type="scientific">Nitzschia inconspicua</name>
    <dbReference type="NCBI Taxonomy" id="303405"/>
    <lineage>
        <taxon>Eukaryota</taxon>
        <taxon>Sar</taxon>
        <taxon>Stramenopiles</taxon>
        <taxon>Ochrophyta</taxon>
        <taxon>Bacillariophyta</taxon>
        <taxon>Bacillariophyceae</taxon>
        <taxon>Bacillariophycidae</taxon>
        <taxon>Bacillariales</taxon>
        <taxon>Bacillariaceae</taxon>
        <taxon>Nitzschia</taxon>
    </lineage>
</organism>
<feature type="region of interest" description="Disordered" evidence="1">
    <location>
        <begin position="531"/>
        <end position="570"/>
    </location>
</feature>
<evidence type="ECO:0000313" key="6">
    <source>
        <dbReference type="Proteomes" id="UP000693970"/>
    </source>
</evidence>
<evidence type="ECO:0000256" key="2">
    <source>
        <dbReference type="SAM" id="Phobius"/>
    </source>
</evidence>
<accession>A0A9K3LCS2</accession>
<dbReference type="GO" id="GO:0008146">
    <property type="term" value="F:sulfotransferase activity"/>
    <property type="evidence" value="ECO:0007669"/>
    <property type="project" value="InterPro"/>
</dbReference>
<comment type="caution">
    <text evidence="5">The sequence shown here is derived from an EMBL/GenBank/DDBJ whole genome shotgun (WGS) entry which is preliminary data.</text>
</comment>
<dbReference type="Proteomes" id="UP000693970">
    <property type="component" value="Unassembled WGS sequence"/>
</dbReference>
<feature type="transmembrane region" description="Helical" evidence="2">
    <location>
        <begin position="18"/>
        <end position="39"/>
    </location>
</feature>
<dbReference type="AlphaFoldDB" id="A0A9K3LCS2"/>
<feature type="domain" description="Sulfotransferase" evidence="3">
    <location>
        <begin position="114"/>
        <end position="380"/>
    </location>
</feature>
<protein>
    <submittedName>
        <fullName evidence="5">Sulfotransferase family protein</fullName>
    </submittedName>
</protein>
<dbReference type="InterPro" id="IPR049227">
    <property type="entry name" value="DUF6824"/>
</dbReference>
<keyword evidence="2" id="KW-0472">Membrane</keyword>
<evidence type="ECO:0000259" key="4">
    <source>
        <dbReference type="Pfam" id="PF20710"/>
    </source>
</evidence>
<feature type="domain" description="DUF6824" evidence="4">
    <location>
        <begin position="587"/>
        <end position="673"/>
    </location>
</feature>